<evidence type="ECO:0000256" key="4">
    <source>
        <dbReference type="ARBA" id="ARBA00022692"/>
    </source>
</evidence>
<dbReference type="RefSeq" id="WP_139606182.1">
    <property type="nucleotide sequence ID" value="NZ_VDCQ01000061.1"/>
</dbReference>
<dbReference type="InterPro" id="IPR003370">
    <property type="entry name" value="Chromate_transpt"/>
</dbReference>
<feature type="transmembrane region" description="Helical" evidence="7">
    <location>
        <begin position="133"/>
        <end position="151"/>
    </location>
</feature>
<comment type="caution">
    <text evidence="8">The sequence shown here is derived from an EMBL/GenBank/DDBJ whole genome shotgun (WGS) entry which is preliminary data.</text>
</comment>
<evidence type="ECO:0000256" key="2">
    <source>
        <dbReference type="ARBA" id="ARBA00005262"/>
    </source>
</evidence>
<organism evidence="8 9">
    <name type="scientific">Paenibacillus hemerocallicola</name>
    <dbReference type="NCBI Taxonomy" id="1172614"/>
    <lineage>
        <taxon>Bacteria</taxon>
        <taxon>Bacillati</taxon>
        <taxon>Bacillota</taxon>
        <taxon>Bacilli</taxon>
        <taxon>Bacillales</taxon>
        <taxon>Paenibacillaceae</taxon>
        <taxon>Paenibacillus</taxon>
    </lineage>
</organism>
<evidence type="ECO:0000256" key="7">
    <source>
        <dbReference type="SAM" id="Phobius"/>
    </source>
</evidence>
<keyword evidence="5 7" id="KW-1133">Transmembrane helix</keyword>
<dbReference type="PANTHER" id="PTHR43663">
    <property type="entry name" value="CHROMATE TRANSPORT PROTEIN-RELATED"/>
    <property type="match status" value="1"/>
</dbReference>
<feature type="transmembrane region" description="Helical" evidence="7">
    <location>
        <begin position="70"/>
        <end position="94"/>
    </location>
</feature>
<feature type="transmembrane region" description="Helical" evidence="7">
    <location>
        <begin position="106"/>
        <end position="127"/>
    </location>
</feature>
<dbReference type="PANTHER" id="PTHR43663:SF1">
    <property type="entry name" value="CHROMATE TRANSPORTER"/>
    <property type="match status" value="1"/>
</dbReference>
<evidence type="ECO:0000256" key="6">
    <source>
        <dbReference type="ARBA" id="ARBA00023136"/>
    </source>
</evidence>
<keyword evidence="6 7" id="KW-0472">Membrane</keyword>
<dbReference type="InterPro" id="IPR052518">
    <property type="entry name" value="CHR_Transporter"/>
</dbReference>
<protein>
    <submittedName>
        <fullName evidence="8">Chromate transporter</fullName>
    </submittedName>
</protein>
<keyword evidence="9" id="KW-1185">Reference proteome</keyword>
<feature type="transmembrane region" description="Helical" evidence="7">
    <location>
        <begin position="158"/>
        <end position="175"/>
    </location>
</feature>
<evidence type="ECO:0000313" key="9">
    <source>
        <dbReference type="Proteomes" id="UP000307943"/>
    </source>
</evidence>
<dbReference type="Proteomes" id="UP000307943">
    <property type="component" value="Unassembled WGS sequence"/>
</dbReference>
<name>A0A5C4T053_9BACL</name>
<evidence type="ECO:0000256" key="1">
    <source>
        <dbReference type="ARBA" id="ARBA00004651"/>
    </source>
</evidence>
<accession>A0A5C4T053</accession>
<keyword evidence="4 7" id="KW-0812">Transmembrane</keyword>
<evidence type="ECO:0000256" key="5">
    <source>
        <dbReference type="ARBA" id="ARBA00022989"/>
    </source>
</evidence>
<evidence type="ECO:0000313" key="8">
    <source>
        <dbReference type="EMBL" id="TNJ62353.1"/>
    </source>
</evidence>
<comment type="similarity">
    <text evidence="2">Belongs to the chromate ion transporter (CHR) (TC 2.A.51) family.</text>
</comment>
<sequence length="176" mass="19009">MEWLKLAIGFFVANVFGYGGGPSSIPLMYKEIVTHYGWLDAAGFSNMLALGNALPGPIATKIAAYVGYDVWGWTGLSVAVAATVVPSAIALILLIRALNRYRTSSVVKGMTLLVQPVIASMMIIMTWQSSRTSVLSIGWIQFGGIAAVSYWLMNRKKIHPAFLIVAAFLYGGLFLS</sequence>
<dbReference type="Pfam" id="PF02417">
    <property type="entry name" value="Chromate_transp"/>
    <property type="match status" value="1"/>
</dbReference>
<dbReference type="AlphaFoldDB" id="A0A5C4T053"/>
<gene>
    <name evidence="8" type="ORF">FE784_31180</name>
</gene>
<reference evidence="8 9" key="1">
    <citation type="submission" date="2019-05" db="EMBL/GenBank/DDBJ databases">
        <title>We sequenced the genome of Paenibacillus hemerocallicola KCTC 33185 for further insight into its adaptation and study the phylogeny of Paenibacillus.</title>
        <authorList>
            <person name="Narsing Rao M.P."/>
        </authorList>
    </citation>
    <scope>NUCLEOTIDE SEQUENCE [LARGE SCALE GENOMIC DNA]</scope>
    <source>
        <strain evidence="8 9">KCTC 33185</strain>
    </source>
</reference>
<keyword evidence="3" id="KW-1003">Cell membrane</keyword>
<evidence type="ECO:0000256" key="3">
    <source>
        <dbReference type="ARBA" id="ARBA00022475"/>
    </source>
</evidence>
<dbReference type="GO" id="GO:0005886">
    <property type="term" value="C:plasma membrane"/>
    <property type="evidence" value="ECO:0007669"/>
    <property type="project" value="UniProtKB-SubCell"/>
</dbReference>
<dbReference type="OrthoDB" id="9027281at2"/>
<dbReference type="EMBL" id="VDCQ01000061">
    <property type="protein sequence ID" value="TNJ62353.1"/>
    <property type="molecule type" value="Genomic_DNA"/>
</dbReference>
<dbReference type="GO" id="GO:0015109">
    <property type="term" value="F:chromate transmembrane transporter activity"/>
    <property type="evidence" value="ECO:0007669"/>
    <property type="project" value="InterPro"/>
</dbReference>
<proteinExistence type="inferred from homology"/>
<comment type="subcellular location">
    <subcellularLocation>
        <location evidence="1">Cell membrane</location>
        <topology evidence="1">Multi-pass membrane protein</topology>
    </subcellularLocation>
</comment>